<protein>
    <submittedName>
        <fullName evidence="1">Uncharacterized protein</fullName>
    </submittedName>
</protein>
<dbReference type="EMBL" id="CALNXI010000646">
    <property type="protein sequence ID" value="CAH3030645.1"/>
    <property type="molecule type" value="Genomic_DNA"/>
</dbReference>
<dbReference type="Proteomes" id="UP001159427">
    <property type="component" value="Unassembled WGS sequence"/>
</dbReference>
<dbReference type="SUPFAM" id="SSF52540">
    <property type="entry name" value="P-loop containing nucleoside triphosphate hydrolases"/>
    <property type="match status" value="1"/>
</dbReference>
<proteinExistence type="predicted"/>
<evidence type="ECO:0000313" key="2">
    <source>
        <dbReference type="Proteomes" id="UP001159427"/>
    </source>
</evidence>
<reference evidence="1 2" key="1">
    <citation type="submission" date="2022-05" db="EMBL/GenBank/DDBJ databases">
        <authorList>
            <consortium name="Genoscope - CEA"/>
            <person name="William W."/>
        </authorList>
    </citation>
    <scope>NUCLEOTIDE SEQUENCE [LARGE SCALE GENOMIC DNA]</scope>
</reference>
<evidence type="ECO:0000313" key="1">
    <source>
        <dbReference type="EMBL" id="CAH3030645.1"/>
    </source>
</evidence>
<sequence length="668" mass="75260">MAEHFVLTKGPAGQYSPDLAKACEDHFARIYPECVNSEDHGTVMCPLVFSFGYVAPTGEASGATALSKIEQDTLRGDEAELKIFHMLEKFGKSTNQPMFVFTQLKISEFIKTILRLKLPAAHAIFNSPLILGKDLEIIDFLIIHRKIGVILVEVKAALNFSNTVQRKAKSQLQNAEEIIHALLQQDVKHEIAIPVYKVIAMPNVNHRCYESEIFINLREITVRSVDNFMSWWEKGFPEKKFGHHDKCKVQNLISNFVGQTCEVSADVVISDVCMKIEKQKFLETSYKKSTRKATCGSQGVEKAEAVLAKQFMFLNPDQLRIWNGPRRQFFNGSSGSGKTILLQFKALECVKYAKNGEKVLAVVPSSLKALFQAFFVERNIHSGVDVLSPVELRDLEKNDVKFHIFVDELQAFLTEIPDALKLLEELIQMADHHCYCWIAYDYMQISISETQDTVEALKSGAKVHAEAQKASKTFNFHHGPCLSTTVRATFQVYRFVQAFVKETLQKIEPPGFDHLEKETREILTKFVERYDVSNHLGHRICGPPVTVLQATDYESMTQIIQEQVKMCTNEDSLDHVAVLLTDSVSKEHLSSAIARREIPVCDIGDQKNAVTLDFASKALSYEWPVVIAISGSPHLSSNYTMFTRAVARLVVITSGDVSEYSPILDRII</sequence>
<organism evidence="1 2">
    <name type="scientific">Porites evermanni</name>
    <dbReference type="NCBI Taxonomy" id="104178"/>
    <lineage>
        <taxon>Eukaryota</taxon>
        <taxon>Metazoa</taxon>
        <taxon>Cnidaria</taxon>
        <taxon>Anthozoa</taxon>
        <taxon>Hexacorallia</taxon>
        <taxon>Scleractinia</taxon>
        <taxon>Fungiina</taxon>
        <taxon>Poritidae</taxon>
        <taxon>Porites</taxon>
    </lineage>
</organism>
<accession>A0ABN8MLL5</accession>
<keyword evidence="2" id="KW-1185">Reference proteome</keyword>
<dbReference type="Gene3D" id="3.40.50.300">
    <property type="entry name" value="P-loop containing nucleotide triphosphate hydrolases"/>
    <property type="match status" value="1"/>
</dbReference>
<gene>
    <name evidence="1" type="ORF">PEVE_00038302</name>
</gene>
<name>A0ABN8MLL5_9CNID</name>
<comment type="caution">
    <text evidence="1">The sequence shown here is derived from an EMBL/GenBank/DDBJ whole genome shotgun (WGS) entry which is preliminary data.</text>
</comment>
<dbReference type="InterPro" id="IPR027417">
    <property type="entry name" value="P-loop_NTPase"/>
</dbReference>